<dbReference type="GO" id="GO:0008569">
    <property type="term" value="F:minus-end-directed microtubule motor activity"/>
    <property type="evidence" value="ECO:0007669"/>
    <property type="project" value="InterPro"/>
</dbReference>
<dbReference type="GO" id="GO:0030286">
    <property type="term" value="C:dynein complex"/>
    <property type="evidence" value="ECO:0007669"/>
    <property type="project" value="InterPro"/>
</dbReference>
<dbReference type="InterPro" id="IPR004273">
    <property type="entry name" value="Dynein_heavy_D6_P-loop"/>
</dbReference>
<dbReference type="FunFam" id="3.10.490.20:FF:000001">
    <property type="entry name" value="dynein heavy chain 7, axonemal"/>
    <property type="match status" value="1"/>
</dbReference>
<dbReference type="InterPro" id="IPR026983">
    <property type="entry name" value="DHC"/>
</dbReference>
<dbReference type="Pfam" id="PF18199">
    <property type="entry name" value="Dynein_C"/>
    <property type="match status" value="1"/>
</dbReference>
<feature type="domain" description="Dynein heavy chain region D6 P-loop" evidence="1">
    <location>
        <begin position="2"/>
        <end position="89"/>
    </location>
</feature>
<feature type="domain" description="Dynein heavy chain AAA lid" evidence="2">
    <location>
        <begin position="125"/>
        <end position="264"/>
    </location>
</feature>
<dbReference type="Gene3D" id="3.40.50.300">
    <property type="entry name" value="P-loop containing nucleotide triphosphate hydrolases"/>
    <property type="match status" value="1"/>
</dbReference>
<dbReference type="Pfam" id="PF03028">
    <property type="entry name" value="Dynein_heavy"/>
    <property type="match status" value="1"/>
</dbReference>
<dbReference type="InterPro" id="IPR043160">
    <property type="entry name" value="Dynein_C_barrel"/>
</dbReference>
<dbReference type="Pfam" id="PF18198">
    <property type="entry name" value="AAA_lid_11"/>
    <property type="match status" value="1"/>
</dbReference>
<evidence type="ECO:0008006" key="5">
    <source>
        <dbReference type="Google" id="ProtNLM"/>
    </source>
</evidence>
<organism evidence="4">
    <name type="scientific">Timema bartmani</name>
    <dbReference type="NCBI Taxonomy" id="61472"/>
    <lineage>
        <taxon>Eukaryota</taxon>
        <taxon>Metazoa</taxon>
        <taxon>Ecdysozoa</taxon>
        <taxon>Arthropoda</taxon>
        <taxon>Hexapoda</taxon>
        <taxon>Insecta</taxon>
        <taxon>Pterygota</taxon>
        <taxon>Neoptera</taxon>
        <taxon>Polyneoptera</taxon>
        <taxon>Phasmatodea</taxon>
        <taxon>Timematodea</taxon>
        <taxon>Timematoidea</taxon>
        <taxon>Timematidae</taxon>
        <taxon>Timema</taxon>
    </lineage>
</organism>
<dbReference type="EMBL" id="OD568791">
    <property type="protein sequence ID" value="CAD7447350.1"/>
    <property type="molecule type" value="Genomic_DNA"/>
</dbReference>
<reference evidence="4" key="1">
    <citation type="submission" date="2020-11" db="EMBL/GenBank/DDBJ databases">
        <authorList>
            <person name="Tran Van P."/>
        </authorList>
    </citation>
    <scope>NUCLEOTIDE SEQUENCE</scope>
</reference>
<dbReference type="PANTHER" id="PTHR22878">
    <property type="entry name" value="DYNEIN HEAVY CHAIN 6, AXONEMAL-LIKE-RELATED"/>
    <property type="match status" value="1"/>
</dbReference>
<evidence type="ECO:0000259" key="3">
    <source>
        <dbReference type="Pfam" id="PF18199"/>
    </source>
</evidence>
<dbReference type="InterPro" id="IPR041658">
    <property type="entry name" value="AAA_lid_11"/>
</dbReference>
<protein>
    <recommendedName>
        <fullName evidence="5">Dynein heavy chain</fullName>
    </recommendedName>
</protein>
<dbReference type="GO" id="GO:0045505">
    <property type="term" value="F:dynein intermediate chain binding"/>
    <property type="evidence" value="ECO:0007669"/>
    <property type="project" value="InterPro"/>
</dbReference>
<dbReference type="InterPro" id="IPR042219">
    <property type="entry name" value="AAA_lid_11_sf"/>
</dbReference>
<dbReference type="Gene3D" id="1.10.8.720">
    <property type="entry name" value="Region D6 of dynein motor"/>
    <property type="match status" value="1"/>
</dbReference>
<name>A0A7R9I4R3_9NEOP</name>
<dbReference type="FunFam" id="1.20.1270.280:FF:000001">
    <property type="entry name" value="dynein heavy chain 7, axonemal"/>
    <property type="match status" value="1"/>
</dbReference>
<dbReference type="GO" id="GO:0051959">
    <property type="term" value="F:dynein light intermediate chain binding"/>
    <property type="evidence" value="ECO:0007669"/>
    <property type="project" value="InterPro"/>
</dbReference>
<sequence>MKFNKKMLVISLGQGQGPRAEAMLLSAMEAGFWVFFQNCHLSPSWMPSLEQLLENISLDTTHKDFRTWLTSTPSPHFPVAILQNGSKMTVEPPKGIKANMMRAYLSQVPEFHEFLNSENPKVGNFKLLLFSLCLFHGVCLERRKFGPLGFNIPYEFTDGDLRICVSQLHMFLMEYSEIPFKVLVYTAGHINYGGRVTDDWDRRCIMNLLEDYYSLEVVHEHHNFDEDGIYHQLPVTTPLPDYLTYIRTMPLNDTPSIFGLHPNADISYAQSETFNCLATLLALQPRVVSGEAHSKEDVTAQVATNIDETVPDIFDEEVISFKYPVLYEESLNTVLVQEVIRYNKLLSVIHSSISEMLRALKGLVVMSQALEEMSHSIFTNAVPNMWANRAYPSLKPLGAWVKDLQQRIEFLKGWIDNGIPPVFWISGFYFPQAFLTGTMQNFARKSVISIDSIDFNFKVLKQTPTSRPEDGCCIYGLFLEGARWDENIHKLAESRKKELYTALPVVWLIPKENRKLPESGIYQCPVYKTLTRAGTLSTTGHSTNYVVTIEIPSHRPQKHWIKRGVALFCALDF</sequence>
<proteinExistence type="predicted"/>
<evidence type="ECO:0000259" key="2">
    <source>
        <dbReference type="Pfam" id="PF18198"/>
    </source>
</evidence>
<accession>A0A7R9I4R3</accession>
<feature type="domain" description="Dynein heavy chain C-terminal" evidence="3">
    <location>
        <begin position="271"/>
        <end position="569"/>
    </location>
</feature>
<dbReference type="InterPro" id="IPR027417">
    <property type="entry name" value="P-loop_NTPase"/>
</dbReference>
<gene>
    <name evidence="4" type="ORF">TBIB3V08_LOCUS9666</name>
</gene>
<evidence type="ECO:0000259" key="1">
    <source>
        <dbReference type="Pfam" id="PF03028"/>
    </source>
</evidence>
<dbReference type="AlphaFoldDB" id="A0A7R9I4R3"/>
<evidence type="ECO:0000313" key="4">
    <source>
        <dbReference type="EMBL" id="CAD7447350.1"/>
    </source>
</evidence>
<dbReference type="GO" id="GO:0007018">
    <property type="term" value="P:microtubule-based movement"/>
    <property type="evidence" value="ECO:0007669"/>
    <property type="project" value="InterPro"/>
</dbReference>
<dbReference type="Gene3D" id="3.10.490.20">
    <property type="match status" value="1"/>
</dbReference>
<dbReference type="Gene3D" id="1.20.1270.280">
    <property type="match status" value="1"/>
</dbReference>
<dbReference type="PANTHER" id="PTHR22878:SF73">
    <property type="entry name" value="DYNEIN AXONEMAL HEAVY CHAIN 1"/>
    <property type="match status" value="1"/>
</dbReference>
<dbReference type="FunFam" id="1.10.8.720:FF:000001">
    <property type="entry name" value="dynein heavy chain 7, axonemal"/>
    <property type="match status" value="1"/>
</dbReference>
<dbReference type="InterPro" id="IPR041228">
    <property type="entry name" value="Dynein_C"/>
</dbReference>